<feature type="transmembrane region" description="Helical" evidence="3">
    <location>
        <begin position="36"/>
        <end position="56"/>
    </location>
</feature>
<dbReference type="RefSeq" id="WP_090627472.1">
    <property type="nucleotide sequence ID" value="NZ_FOCP01000002.1"/>
</dbReference>
<keyword evidence="2" id="KW-0175">Coiled coil</keyword>
<name>A0A1H8B822_9PROT</name>
<organism evidence="5 6">
    <name type="scientific">Nitrosomonas marina</name>
    <dbReference type="NCBI Taxonomy" id="917"/>
    <lineage>
        <taxon>Bacteria</taxon>
        <taxon>Pseudomonadati</taxon>
        <taxon>Pseudomonadota</taxon>
        <taxon>Betaproteobacteria</taxon>
        <taxon>Nitrosomonadales</taxon>
        <taxon>Nitrosomonadaceae</taxon>
        <taxon>Nitrosomonas</taxon>
    </lineage>
</organism>
<proteinExistence type="predicted"/>
<protein>
    <submittedName>
        <fullName evidence="5">Uncharacterized protein involved in exopolysaccharide biosynthesis</fullName>
    </submittedName>
</protein>
<dbReference type="PANTHER" id="PTHR32309:SF31">
    <property type="entry name" value="CAPSULAR EXOPOLYSACCHARIDE FAMILY"/>
    <property type="match status" value="1"/>
</dbReference>
<dbReference type="GO" id="GO:0015074">
    <property type="term" value="P:DNA integration"/>
    <property type="evidence" value="ECO:0007669"/>
    <property type="project" value="InterPro"/>
</dbReference>
<dbReference type="GO" id="GO:0003677">
    <property type="term" value="F:DNA binding"/>
    <property type="evidence" value="ECO:0007669"/>
    <property type="project" value="InterPro"/>
</dbReference>
<accession>A0A1H8B822</accession>
<dbReference type="InterPro" id="IPR013762">
    <property type="entry name" value="Integrase-like_cat_sf"/>
</dbReference>
<keyword evidence="3" id="KW-1133">Transmembrane helix</keyword>
<evidence type="ECO:0000256" key="2">
    <source>
        <dbReference type="SAM" id="Coils"/>
    </source>
</evidence>
<dbReference type="InterPro" id="IPR050445">
    <property type="entry name" value="Bact_polysacc_biosynth/exp"/>
</dbReference>
<evidence type="ECO:0000259" key="4">
    <source>
        <dbReference type="PROSITE" id="PS51898"/>
    </source>
</evidence>
<dbReference type="PANTHER" id="PTHR32309">
    <property type="entry name" value="TYROSINE-PROTEIN KINASE"/>
    <property type="match status" value="1"/>
</dbReference>
<feature type="coiled-coil region" evidence="2">
    <location>
        <begin position="323"/>
        <end position="388"/>
    </location>
</feature>
<dbReference type="Proteomes" id="UP000199459">
    <property type="component" value="Unassembled WGS sequence"/>
</dbReference>
<gene>
    <name evidence="5" type="ORF">SAMN05216325_102131</name>
</gene>
<keyword evidence="3" id="KW-0812">Transmembrane</keyword>
<dbReference type="GO" id="GO:0006310">
    <property type="term" value="P:DNA recombination"/>
    <property type="evidence" value="ECO:0007669"/>
    <property type="project" value="UniProtKB-KW"/>
</dbReference>
<dbReference type="SUPFAM" id="SSF56349">
    <property type="entry name" value="DNA breaking-rejoining enzymes"/>
    <property type="match status" value="1"/>
</dbReference>
<keyword evidence="1" id="KW-0233">DNA recombination</keyword>
<dbReference type="STRING" id="917.SAMN05216326_12130"/>
<evidence type="ECO:0000313" key="5">
    <source>
        <dbReference type="EMBL" id="SEM78529.1"/>
    </source>
</evidence>
<reference evidence="5 6" key="1">
    <citation type="submission" date="2016-10" db="EMBL/GenBank/DDBJ databases">
        <authorList>
            <person name="de Groot N.N."/>
        </authorList>
    </citation>
    <scope>NUCLEOTIDE SEQUENCE [LARGE SCALE GENOMIC DNA]</scope>
    <source>
        <strain evidence="5 6">Nm22</strain>
    </source>
</reference>
<dbReference type="InterPro" id="IPR002104">
    <property type="entry name" value="Integrase_catalytic"/>
</dbReference>
<sequence>MSNRLPQETVFSANDASEYWQSPRLDTRPWHKSRRFIIFTIAFVISIGLSLGYVFLRSPVYQSYATLLTVAKTAIDSPSSDADIQHVAIQKQILLGSELLAETSRRLQTVNNPGNHIHLNTGDIRQMLDVRPVAETNLIEMVAEGTDAKTLPLLINTWIDVYLDARAAEVSRLLGDTTQIIQDELDGLTKKIQIKRVELDQFRHEHDIASIEREENEALARLKGLNEALNDASEDEVKAKAKLDAINKAIERGQAVVPQEDTRTLSLLEDRAQELRQQLAELNLRYTQEYLNLSPALKVIPEQLSALEAEIKRMRQHGQTVVQSDAQQEYAAAKQTADEIRQQLNVHKRKATAFSSRFTEHEALKGDLEALEALFRETQERLAQIEAKYAGKYPQVDVIERAFLPGTPIRPDYLRDAGIALIISIIFGLFCVWIAEFLTRKTEPKPIVNLSGVHLYDRRINPDSLEMQRQPVDALPQQNPALNTPLPQEISAQQIKMLLHSAGYREKLLIALLLSGATLDEIAAIKQEDIDFDKKRLTIHGMTPRTIPLSPALKSLFENTACKLVHSSGEPLSAEDLTALLTCAIADADLSDNGEISAGALRHTYLVYLARQGIRLAELEAVAGYIPPKELSSYSSFQPAGPRRSSQDIDWIYPQLQQIMT</sequence>
<dbReference type="Gene3D" id="1.10.443.10">
    <property type="entry name" value="Intergrase catalytic core"/>
    <property type="match status" value="1"/>
</dbReference>
<dbReference type="InterPro" id="IPR011010">
    <property type="entry name" value="DNA_brk_join_enz"/>
</dbReference>
<feature type="coiled-coil region" evidence="2">
    <location>
        <begin position="185"/>
        <end position="292"/>
    </location>
</feature>
<feature type="transmembrane region" description="Helical" evidence="3">
    <location>
        <begin position="417"/>
        <end position="435"/>
    </location>
</feature>
<dbReference type="PROSITE" id="PS51898">
    <property type="entry name" value="TYR_RECOMBINASE"/>
    <property type="match status" value="1"/>
</dbReference>
<dbReference type="OrthoDB" id="6377028at2"/>
<feature type="domain" description="Tyr recombinase" evidence="4">
    <location>
        <begin position="485"/>
        <end position="654"/>
    </location>
</feature>
<evidence type="ECO:0000256" key="1">
    <source>
        <dbReference type="ARBA" id="ARBA00023172"/>
    </source>
</evidence>
<evidence type="ECO:0000256" key="3">
    <source>
        <dbReference type="SAM" id="Phobius"/>
    </source>
</evidence>
<keyword evidence="3" id="KW-0472">Membrane</keyword>
<dbReference type="CDD" id="cd00397">
    <property type="entry name" value="DNA_BRE_C"/>
    <property type="match status" value="1"/>
</dbReference>
<dbReference type="EMBL" id="FOCP01000002">
    <property type="protein sequence ID" value="SEM78529.1"/>
    <property type="molecule type" value="Genomic_DNA"/>
</dbReference>
<evidence type="ECO:0000313" key="6">
    <source>
        <dbReference type="Proteomes" id="UP000199459"/>
    </source>
</evidence>
<dbReference type="AlphaFoldDB" id="A0A1H8B822"/>